<dbReference type="SUPFAM" id="SSF56042">
    <property type="entry name" value="PurM C-terminal domain-like"/>
    <property type="match status" value="1"/>
</dbReference>
<keyword evidence="2" id="KW-0547">Nucleotide-binding</keyword>
<name>A0A1W1HZQ4_9BACT</name>
<feature type="binding site" evidence="2">
    <location>
        <begin position="133"/>
        <end position="134"/>
    </location>
    <ligand>
        <name>ATP</name>
        <dbReference type="ChEBI" id="CHEBI:30616"/>
    </ligand>
</feature>
<dbReference type="InterPro" id="IPR036676">
    <property type="entry name" value="PurM-like_C_sf"/>
</dbReference>
<feature type="binding site" evidence="2">
    <location>
        <position position="287"/>
    </location>
    <ligand>
        <name>substrate</name>
    </ligand>
</feature>
<dbReference type="InterPro" id="IPR006283">
    <property type="entry name" value="ThiL-like"/>
</dbReference>
<evidence type="ECO:0000259" key="4">
    <source>
        <dbReference type="Pfam" id="PF02769"/>
    </source>
</evidence>
<reference evidence="5 6" key="1">
    <citation type="submission" date="2017-03" db="EMBL/GenBank/DDBJ databases">
        <authorList>
            <person name="Afonso C.L."/>
            <person name="Miller P.J."/>
            <person name="Scott M.A."/>
            <person name="Spackman E."/>
            <person name="Goraichik I."/>
            <person name="Dimitrov K.M."/>
            <person name="Suarez D.L."/>
            <person name="Swayne D.E."/>
        </authorList>
    </citation>
    <scope>NUCLEOTIDE SEQUENCE [LARGE SCALE GENOMIC DNA]</scope>
    <source>
        <strain evidence="5">Genome sequencing of Nitrospira japonica strain NJ11</strain>
    </source>
</reference>
<dbReference type="NCBIfam" id="TIGR01379">
    <property type="entry name" value="thiL"/>
    <property type="match status" value="1"/>
</dbReference>
<feature type="binding site" evidence="2">
    <location>
        <position position="234"/>
    </location>
    <ligand>
        <name>Mg(2+)</name>
        <dbReference type="ChEBI" id="CHEBI:18420"/>
        <label>3</label>
    </ligand>
</feature>
<dbReference type="PANTHER" id="PTHR30270:SF0">
    <property type="entry name" value="THIAMINE-MONOPHOSPHATE KINASE"/>
    <property type="match status" value="1"/>
</dbReference>
<dbReference type="PIRSF" id="PIRSF005303">
    <property type="entry name" value="Thiam_monoph_kin"/>
    <property type="match status" value="1"/>
</dbReference>
<evidence type="ECO:0000313" key="5">
    <source>
        <dbReference type="EMBL" id="SLM46197.1"/>
    </source>
</evidence>
<dbReference type="HAMAP" id="MF_02128">
    <property type="entry name" value="TMP_kinase"/>
    <property type="match status" value="1"/>
</dbReference>
<dbReference type="Pfam" id="PF00586">
    <property type="entry name" value="AIRS"/>
    <property type="match status" value="1"/>
</dbReference>
<feature type="domain" description="PurM-like C-terminal" evidence="4">
    <location>
        <begin position="164"/>
        <end position="321"/>
    </location>
</feature>
<feature type="binding site" evidence="2">
    <location>
        <position position="160"/>
    </location>
    <ligand>
        <name>ATP</name>
        <dbReference type="ChEBI" id="CHEBI:30616"/>
    </ligand>
</feature>
<dbReference type="Pfam" id="PF02769">
    <property type="entry name" value="AIRS_C"/>
    <property type="match status" value="1"/>
</dbReference>
<dbReference type="Gene3D" id="3.30.1330.10">
    <property type="entry name" value="PurM-like, N-terminal domain"/>
    <property type="match status" value="1"/>
</dbReference>
<feature type="binding site" evidence="2">
    <location>
        <position position="56"/>
    </location>
    <ligand>
        <name>Mg(2+)</name>
        <dbReference type="ChEBI" id="CHEBI:18420"/>
        <label>1</label>
    </ligand>
</feature>
<evidence type="ECO:0000313" key="6">
    <source>
        <dbReference type="Proteomes" id="UP000192042"/>
    </source>
</evidence>
<organism evidence="5 6">
    <name type="scientific">Nitrospira japonica</name>
    <dbReference type="NCBI Taxonomy" id="1325564"/>
    <lineage>
        <taxon>Bacteria</taxon>
        <taxon>Pseudomonadati</taxon>
        <taxon>Nitrospirota</taxon>
        <taxon>Nitrospiria</taxon>
        <taxon>Nitrospirales</taxon>
        <taxon>Nitrospiraceae</taxon>
        <taxon>Nitrospira</taxon>
    </lineage>
</organism>
<feature type="binding site" evidence="2">
    <location>
        <position position="40"/>
    </location>
    <ligand>
        <name>Mg(2+)</name>
        <dbReference type="ChEBI" id="CHEBI:18420"/>
        <label>4</label>
    </ligand>
</feature>
<evidence type="ECO:0000256" key="1">
    <source>
        <dbReference type="ARBA" id="ARBA00022977"/>
    </source>
</evidence>
<keyword evidence="2" id="KW-0067">ATP-binding</keyword>
<dbReference type="GO" id="GO:0000287">
    <property type="term" value="F:magnesium ion binding"/>
    <property type="evidence" value="ECO:0007669"/>
    <property type="project" value="UniProtKB-UniRule"/>
</dbReference>
<feature type="binding site" evidence="2">
    <location>
        <position position="57"/>
    </location>
    <ligand>
        <name>Mg(2+)</name>
        <dbReference type="ChEBI" id="CHEBI:18420"/>
        <label>1</label>
    </ligand>
</feature>
<comment type="function">
    <text evidence="2">Catalyzes the ATP-dependent phosphorylation of thiamine-monophosphate (TMP) to form thiamine-pyrophosphate (TPP), the active form of vitamin B1.</text>
</comment>
<feature type="binding site" evidence="2">
    <location>
        <position position="86"/>
    </location>
    <ligand>
        <name>Mg(2+)</name>
        <dbReference type="ChEBI" id="CHEBI:18420"/>
        <label>2</label>
    </ligand>
</feature>
<dbReference type="InterPro" id="IPR010918">
    <property type="entry name" value="PurM-like_C_dom"/>
</dbReference>
<proteinExistence type="inferred from homology"/>
<keyword evidence="6" id="KW-1185">Reference proteome</keyword>
<feature type="domain" description="PurM-like N-terminal" evidence="3">
    <location>
        <begin position="38"/>
        <end position="152"/>
    </location>
</feature>
<feature type="binding site" evidence="2">
    <location>
        <position position="116"/>
    </location>
    <ligand>
        <name>ATP</name>
        <dbReference type="ChEBI" id="CHEBI:30616"/>
    </ligand>
</feature>
<dbReference type="STRING" id="1325564.NSJP_0025"/>
<sequence length="353" mass="37859">MTPPALHKARVPLREFDLIRSLRRLCAGRDASLKRGIGDDTAVTAGPPGLDLLLTTDLLAERIHFDRRTADLSDIGFRSAAANLSDIAAMGGDPKYLLIALALPNGATARHVGELYRGIMAACRPHRVLVIGGDTSASAGGWFVGVTAVGTVERGRALLRSGAKVGDAIYVTGTLGDSLAGLALANERPGRRSRTAILSTRQRQFLLKRHLRPDARVTVGRWLVRERLATAAIDLSDGLSGDIRHLCEESKVGAEIDRASLPLSQAGLAYAKSTGSDPATMAATGGEDYELLFTTPIRLCGKLERAARRKGFRLTKIGTIKPARFGIQARWADGLKPLPVTSYRHFQSPRGES</sequence>
<keyword evidence="1 2" id="KW-0784">Thiamine biosynthesis</keyword>
<keyword evidence="2" id="KW-0479">Metal-binding</keyword>
<dbReference type="InterPro" id="IPR016188">
    <property type="entry name" value="PurM-like_N"/>
</dbReference>
<keyword evidence="2 5" id="KW-0808">Transferase</keyword>
<comment type="catalytic activity">
    <reaction evidence="2">
        <text>thiamine phosphate + ATP = thiamine diphosphate + ADP</text>
        <dbReference type="Rhea" id="RHEA:15913"/>
        <dbReference type="ChEBI" id="CHEBI:30616"/>
        <dbReference type="ChEBI" id="CHEBI:37575"/>
        <dbReference type="ChEBI" id="CHEBI:58937"/>
        <dbReference type="ChEBI" id="CHEBI:456216"/>
        <dbReference type="EC" id="2.7.4.16"/>
    </reaction>
</comment>
<gene>
    <name evidence="2 5" type="primary">thiL</name>
    <name evidence="5" type="ORF">NSJP_0025</name>
</gene>
<comment type="pathway">
    <text evidence="2">Cofactor biosynthesis; thiamine diphosphate biosynthesis; thiamine diphosphate from thiamine phosphate: step 1/1.</text>
</comment>
<dbReference type="GO" id="GO:0005524">
    <property type="term" value="F:ATP binding"/>
    <property type="evidence" value="ECO:0007669"/>
    <property type="project" value="UniProtKB-UniRule"/>
</dbReference>
<feature type="binding site" evidence="2">
    <location>
        <position position="237"/>
    </location>
    <ligand>
        <name>Mg(2+)</name>
        <dbReference type="ChEBI" id="CHEBI:18420"/>
        <label>5</label>
    </ligand>
</feature>
<dbReference type="Gene3D" id="3.90.650.10">
    <property type="entry name" value="PurM-like C-terminal domain"/>
    <property type="match status" value="1"/>
</dbReference>
<dbReference type="EMBL" id="LT828648">
    <property type="protein sequence ID" value="SLM46197.1"/>
    <property type="molecule type" value="Genomic_DNA"/>
</dbReference>
<dbReference type="Proteomes" id="UP000192042">
    <property type="component" value="Chromosome I"/>
</dbReference>
<dbReference type="UniPathway" id="UPA00060">
    <property type="reaction ID" value="UER00142"/>
</dbReference>
<keyword evidence="2" id="KW-0460">Magnesium</keyword>
<evidence type="ECO:0000256" key="2">
    <source>
        <dbReference type="HAMAP-Rule" id="MF_02128"/>
    </source>
</evidence>
<dbReference type="GO" id="GO:0009228">
    <property type="term" value="P:thiamine biosynthetic process"/>
    <property type="evidence" value="ECO:0007669"/>
    <property type="project" value="UniProtKB-KW"/>
</dbReference>
<evidence type="ECO:0000259" key="3">
    <source>
        <dbReference type="Pfam" id="PF00586"/>
    </source>
</evidence>
<feature type="binding site" evidence="2">
    <location>
        <position position="86"/>
    </location>
    <ligand>
        <name>Mg(2+)</name>
        <dbReference type="ChEBI" id="CHEBI:18420"/>
        <label>4</label>
    </ligand>
</feature>
<accession>A0A1W1HZQ4</accession>
<keyword evidence="2 5" id="KW-0418">Kinase</keyword>
<feature type="binding site" evidence="2">
    <location>
        <position position="55"/>
    </location>
    <ligand>
        <name>Mg(2+)</name>
        <dbReference type="ChEBI" id="CHEBI:18420"/>
        <label>4</label>
    </ligand>
</feature>
<feature type="binding site" evidence="2">
    <location>
        <position position="134"/>
    </location>
    <ligand>
        <name>Mg(2+)</name>
        <dbReference type="ChEBI" id="CHEBI:18420"/>
        <label>1</label>
    </ligand>
</feature>
<dbReference type="RefSeq" id="WP_080884928.1">
    <property type="nucleotide sequence ID" value="NZ_LT828648.1"/>
</dbReference>
<dbReference type="InterPro" id="IPR036921">
    <property type="entry name" value="PurM-like_N_sf"/>
</dbReference>
<feature type="binding site" evidence="2">
    <location>
        <position position="236"/>
    </location>
    <ligand>
        <name>ATP</name>
        <dbReference type="ChEBI" id="CHEBI:30616"/>
    </ligand>
</feature>
<feature type="binding site" evidence="2">
    <location>
        <position position="64"/>
    </location>
    <ligand>
        <name>substrate</name>
    </ligand>
</feature>
<dbReference type="OrthoDB" id="9802811at2"/>
<protein>
    <recommendedName>
        <fullName evidence="2">Thiamine-monophosphate kinase</fullName>
        <shortName evidence="2">TMP kinase</shortName>
        <shortName evidence="2">Thiamine-phosphate kinase</shortName>
        <ecNumber evidence="2">2.7.4.16</ecNumber>
    </recommendedName>
</protein>
<feature type="binding site" evidence="2">
    <location>
        <position position="57"/>
    </location>
    <ligand>
        <name>Mg(2+)</name>
        <dbReference type="ChEBI" id="CHEBI:18420"/>
        <label>2</label>
    </ligand>
</feature>
<dbReference type="CDD" id="cd02194">
    <property type="entry name" value="ThiL"/>
    <property type="match status" value="1"/>
</dbReference>
<dbReference type="PANTHER" id="PTHR30270">
    <property type="entry name" value="THIAMINE-MONOPHOSPHATE KINASE"/>
    <property type="match status" value="1"/>
</dbReference>
<dbReference type="SUPFAM" id="SSF55326">
    <property type="entry name" value="PurM N-terminal domain-like"/>
    <property type="match status" value="1"/>
</dbReference>
<dbReference type="AlphaFoldDB" id="A0A1W1HZQ4"/>
<dbReference type="GO" id="GO:0009229">
    <property type="term" value="P:thiamine diphosphate biosynthetic process"/>
    <property type="evidence" value="ECO:0007669"/>
    <property type="project" value="UniProtKB-UniRule"/>
</dbReference>
<dbReference type="GO" id="GO:0009030">
    <property type="term" value="F:thiamine-phosphate kinase activity"/>
    <property type="evidence" value="ECO:0007669"/>
    <property type="project" value="UniProtKB-UniRule"/>
</dbReference>
<comment type="miscellaneous">
    <text evidence="2">Reaction mechanism of ThiL seems to utilize a direct, inline transfer of the gamma-phosphate of ATP to TMP rather than a phosphorylated enzyme intermediate.</text>
</comment>
<comment type="similarity">
    <text evidence="2">Belongs to the thiamine-monophosphate kinase family.</text>
</comment>
<feature type="binding site" evidence="2">
    <location>
        <position position="40"/>
    </location>
    <ligand>
        <name>Mg(2+)</name>
        <dbReference type="ChEBI" id="CHEBI:18420"/>
        <label>3</label>
    </ligand>
</feature>
<dbReference type="KEGG" id="nja:NSJP_0025"/>
<dbReference type="EC" id="2.7.4.16" evidence="2"/>
<feature type="binding site" evidence="2">
    <location>
        <position position="86"/>
    </location>
    <ligand>
        <name>Mg(2+)</name>
        <dbReference type="ChEBI" id="CHEBI:18420"/>
        <label>3</label>
    </ligand>
</feature>
<feature type="binding site" evidence="2">
    <location>
        <position position="343"/>
    </location>
    <ligand>
        <name>substrate</name>
    </ligand>
</feature>